<proteinExistence type="predicted"/>
<sequence>MRFFYQIGEYNNFILGETNPAQPGCTGNLSGKVQDMFISGLVAGQPLTKSDFIVDTSSTVPNLTFEIASDPHEEDHRKYQKYRNKNAYDGSGGVEIDVNGVNVLTFLQYQDRCQSDWSCECVVFSRSDSMCWKRSQCVDSEFDNGDGDYDVYMRQWE</sequence>
<gene>
    <name evidence="1" type="ORF">CDEB00056_LOCUS7839</name>
</gene>
<dbReference type="AlphaFoldDB" id="A0A7S3Q1S6"/>
<reference evidence="1" key="1">
    <citation type="submission" date="2021-01" db="EMBL/GenBank/DDBJ databases">
        <authorList>
            <person name="Corre E."/>
            <person name="Pelletier E."/>
            <person name="Niang G."/>
            <person name="Scheremetjew M."/>
            <person name="Finn R."/>
            <person name="Kale V."/>
            <person name="Holt S."/>
            <person name="Cochrane G."/>
            <person name="Meng A."/>
            <person name="Brown T."/>
            <person name="Cohen L."/>
        </authorList>
    </citation>
    <scope>NUCLEOTIDE SEQUENCE</scope>
    <source>
        <strain evidence="1">MM31A-1</strain>
    </source>
</reference>
<organism evidence="1">
    <name type="scientific">Chaetoceros debilis</name>
    <dbReference type="NCBI Taxonomy" id="122233"/>
    <lineage>
        <taxon>Eukaryota</taxon>
        <taxon>Sar</taxon>
        <taxon>Stramenopiles</taxon>
        <taxon>Ochrophyta</taxon>
        <taxon>Bacillariophyta</taxon>
        <taxon>Coscinodiscophyceae</taxon>
        <taxon>Chaetocerotophycidae</taxon>
        <taxon>Chaetocerotales</taxon>
        <taxon>Chaetocerotaceae</taxon>
        <taxon>Chaetoceros</taxon>
    </lineage>
</organism>
<evidence type="ECO:0000313" key="1">
    <source>
        <dbReference type="EMBL" id="CAE0462998.1"/>
    </source>
</evidence>
<dbReference type="EMBL" id="HBIO01010115">
    <property type="protein sequence ID" value="CAE0462998.1"/>
    <property type="molecule type" value="Transcribed_RNA"/>
</dbReference>
<accession>A0A7S3Q1S6</accession>
<protein>
    <submittedName>
        <fullName evidence="1">Uncharacterized protein</fullName>
    </submittedName>
</protein>
<name>A0A7S3Q1S6_9STRA</name>